<accession>A0ABR3GJ45</accession>
<protein>
    <recommendedName>
        <fullName evidence="1">JmjC domain-containing protein</fullName>
    </recommendedName>
</protein>
<proteinExistence type="predicted"/>
<dbReference type="EMBL" id="JBBBZM010000059">
    <property type="protein sequence ID" value="KAL0635942.1"/>
    <property type="molecule type" value="Genomic_DNA"/>
</dbReference>
<dbReference type="SUPFAM" id="SSF51197">
    <property type="entry name" value="Clavaminate synthase-like"/>
    <property type="match status" value="1"/>
</dbReference>
<comment type="caution">
    <text evidence="2">The sequence shown here is derived from an EMBL/GenBank/DDBJ whole genome shotgun (WGS) entry which is preliminary data.</text>
</comment>
<sequence length="537" mass="59480">MDDDDGRDDDNQLRILVGACNAAISLLGSDFSSNDLQPCGPGVVQLHRSVVESLARRTPLLEPLVSRTNDLLRLSTTKLHAFPYRDVPLCWRRLYTDASILKAVAQITILLDRPSTGSEEWMAGLENEDAEIVKTLDMALIMTGAPGNERRETFEELLAELDCYVTVLNGARERFLGKRRKLHPESLIPLHSLPLAPDITYAIDRLGEPLSLEQFQLHLSGANTPMIISKLISHWPALTDHPWSSASYLLSKTHQGRRLVPVELGKSYTTADWGQKIMTFKEFLNTHILNSQAGDKSGEGSVGGESELSPTGYLAQHTLFSQIPELRNDILTPDYCYTTPPPPPAIVPPAQLEDPLVNAWFGPSGTISPLHTDPYSNILTQVLGRKYIRLYAPSETPKLFPRGIDENGVDMSNTSQVDIDDEDLAGLGSEDRYEAWRGSQYVEGVLEAGEGLYIPVCSNYPGLKDFSCMGYASQVADDVNVDRLGGGIMLRVWIRVLVLAFGGIEEWGLSDQDVNPMRLAHIFLGWIHGLVWQSHAR</sequence>
<dbReference type="Gene3D" id="2.60.120.650">
    <property type="entry name" value="Cupin"/>
    <property type="match status" value="1"/>
</dbReference>
<organism evidence="2 3">
    <name type="scientific">Discina gigas</name>
    <dbReference type="NCBI Taxonomy" id="1032678"/>
    <lineage>
        <taxon>Eukaryota</taxon>
        <taxon>Fungi</taxon>
        <taxon>Dikarya</taxon>
        <taxon>Ascomycota</taxon>
        <taxon>Pezizomycotina</taxon>
        <taxon>Pezizomycetes</taxon>
        <taxon>Pezizales</taxon>
        <taxon>Discinaceae</taxon>
        <taxon>Discina</taxon>
    </lineage>
</organism>
<dbReference type="InterPro" id="IPR041667">
    <property type="entry name" value="Cupin_8"/>
</dbReference>
<dbReference type="Proteomes" id="UP001447188">
    <property type="component" value="Unassembled WGS sequence"/>
</dbReference>
<dbReference type="InterPro" id="IPR003347">
    <property type="entry name" value="JmjC_dom"/>
</dbReference>
<reference evidence="2 3" key="1">
    <citation type="submission" date="2024-02" db="EMBL/GenBank/DDBJ databases">
        <title>Discinaceae phylogenomics.</title>
        <authorList>
            <person name="Dirks A.C."/>
            <person name="James T.Y."/>
        </authorList>
    </citation>
    <scope>NUCLEOTIDE SEQUENCE [LARGE SCALE GENOMIC DNA]</scope>
    <source>
        <strain evidence="2 3">ACD0624</strain>
    </source>
</reference>
<dbReference type="PANTHER" id="PTHR12461">
    <property type="entry name" value="HYPOXIA-INDUCIBLE FACTOR 1 ALPHA INHIBITOR-RELATED"/>
    <property type="match status" value="1"/>
</dbReference>
<evidence type="ECO:0000313" key="2">
    <source>
        <dbReference type="EMBL" id="KAL0635942.1"/>
    </source>
</evidence>
<gene>
    <name evidence="2" type="ORF">Q9L58_005080</name>
</gene>
<name>A0ABR3GJ45_9PEZI</name>
<feature type="domain" description="JmjC" evidence="1">
    <location>
        <begin position="312"/>
        <end position="492"/>
    </location>
</feature>
<dbReference type="PROSITE" id="PS51184">
    <property type="entry name" value="JMJC"/>
    <property type="match status" value="1"/>
</dbReference>
<keyword evidence="3" id="KW-1185">Reference proteome</keyword>
<dbReference type="Pfam" id="PF13621">
    <property type="entry name" value="Cupin_8"/>
    <property type="match status" value="1"/>
</dbReference>
<evidence type="ECO:0000313" key="3">
    <source>
        <dbReference type="Proteomes" id="UP001447188"/>
    </source>
</evidence>
<evidence type="ECO:0000259" key="1">
    <source>
        <dbReference type="PROSITE" id="PS51184"/>
    </source>
</evidence>
<dbReference type="PANTHER" id="PTHR12461:SF101">
    <property type="entry name" value="TRNA WYBUTOSINE-SYNTHESIZING PROTEIN 4"/>
    <property type="match status" value="1"/>
</dbReference>